<comment type="subcellular location">
    <subcellularLocation>
        <location evidence="2">Cytoplasm</location>
    </subcellularLocation>
    <subcellularLocation>
        <location evidence="1">Nucleus</location>
    </subcellularLocation>
</comment>
<evidence type="ECO:0000259" key="5">
    <source>
        <dbReference type="PROSITE" id="PS50217"/>
    </source>
</evidence>
<protein>
    <submittedName>
        <fullName evidence="6">ARAD1D01122p</fullName>
    </submittedName>
</protein>
<dbReference type="PANTHER" id="PTHR40621">
    <property type="entry name" value="TRANSCRIPTION FACTOR KAPC-RELATED"/>
    <property type="match status" value="1"/>
</dbReference>
<feature type="compositionally biased region" description="Basic and acidic residues" evidence="4">
    <location>
        <begin position="66"/>
        <end position="78"/>
    </location>
</feature>
<dbReference type="SUPFAM" id="SSF57959">
    <property type="entry name" value="Leucine zipper domain"/>
    <property type="match status" value="1"/>
</dbReference>
<feature type="domain" description="BZIP" evidence="5">
    <location>
        <begin position="111"/>
        <end position="163"/>
    </location>
</feature>
<reference evidence="6" key="1">
    <citation type="submission" date="2014-02" db="EMBL/GenBank/DDBJ databases">
        <authorList>
            <person name="Genoscope - CEA"/>
        </authorList>
    </citation>
    <scope>NUCLEOTIDE SEQUENCE</scope>
    <source>
        <strain evidence="6">LS3</strain>
    </source>
</reference>
<sequence>MAAINPMTDYANYTAAPKVEPEPLHFDNMDTDFFANDPGLSSGSSRGADGLSPQSNSHSSVNEFGRSLDECFGDHGEPVHMNMEGVSGGPFLSSSGDGTDGNPSTPMVGGADSEARRKAQNRAAQRAFRERKEQKFKKLEAQLNESEEERNRLKQELELLRRENEIIASRKQSVTSSAPPVAPMVPTFPSAEHYVSSLTAGHGNNDPKDTYVVYEDKNETMMGAGAVWQYLVEHERADDIDFQAVMEYLKPLAVCGGFGPVFRLSDVGKAISSCLGN</sequence>
<dbReference type="PROSITE" id="PS00036">
    <property type="entry name" value="BZIP_BASIC"/>
    <property type="match status" value="1"/>
</dbReference>
<dbReference type="CDD" id="cd14688">
    <property type="entry name" value="bZIP_YAP"/>
    <property type="match status" value="1"/>
</dbReference>
<keyword evidence="3" id="KW-0539">Nucleus</keyword>
<dbReference type="SUPFAM" id="SSF111430">
    <property type="entry name" value="YAP1 redox domain"/>
    <property type="match status" value="1"/>
</dbReference>
<evidence type="ECO:0000256" key="2">
    <source>
        <dbReference type="ARBA" id="ARBA00004496"/>
    </source>
</evidence>
<evidence type="ECO:0000256" key="3">
    <source>
        <dbReference type="ARBA" id="ARBA00023242"/>
    </source>
</evidence>
<dbReference type="PhylomeDB" id="A0A060T774"/>
<evidence type="ECO:0000256" key="1">
    <source>
        <dbReference type="ARBA" id="ARBA00004123"/>
    </source>
</evidence>
<proteinExistence type="predicted"/>
<dbReference type="AlphaFoldDB" id="A0A060T774"/>
<dbReference type="SMART" id="SM00338">
    <property type="entry name" value="BRLZ"/>
    <property type="match status" value="1"/>
</dbReference>
<dbReference type="GO" id="GO:0001228">
    <property type="term" value="F:DNA-binding transcription activator activity, RNA polymerase II-specific"/>
    <property type="evidence" value="ECO:0007669"/>
    <property type="project" value="TreeGrafter"/>
</dbReference>
<dbReference type="InterPro" id="IPR046347">
    <property type="entry name" value="bZIP_sf"/>
</dbReference>
<dbReference type="PANTHER" id="PTHR40621:SF8">
    <property type="entry name" value="AP-1-LIKE TRANSCRIPTION FACTOR YAP3"/>
    <property type="match status" value="1"/>
</dbReference>
<feature type="region of interest" description="Disordered" evidence="4">
    <location>
        <begin position="21"/>
        <end position="133"/>
    </location>
</feature>
<dbReference type="PROSITE" id="PS50217">
    <property type="entry name" value="BZIP"/>
    <property type="match status" value="1"/>
</dbReference>
<dbReference type="GO" id="GO:0090575">
    <property type="term" value="C:RNA polymerase II transcription regulator complex"/>
    <property type="evidence" value="ECO:0007669"/>
    <property type="project" value="TreeGrafter"/>
</dbReference>
<dbReference type="Gene3D" id="1.20.5.170">
    <property type="match status" value="1"/>
</dbReference>
<feature type="compositionally biased region" description="Polar residues" evidence="4">
    <location>
        <begin position="52"/>
        <end position="62"/>
    </location>
</feature>
<dbReference type="InterPro" id="IPR050936">
    <property type="entry name" value="AP-1-like"/>
</dbReference>
<evidence type="ECO:0000256" key="4">
    <source>
        <dbReference type="SAM" id="MobiDB-lite"/>
    </source>
</evidence>
<feature type="compositionally biased region" description="Polar residues" evidence="4">
    <location>
        <begin position="92"/>
        <end position="105"/>
    </location>
</feature>
<dbReference type="EMBL" id="HG937694">
    <property type="protein sequence ID" value="CDP36985.1"/>
    <property type="molecule type" value="Genomic_DNA"/>
</dbReference>
<name>A0A060T774_BLAAD</name>
<dbReference type="InterPro" id="IPR023167">
    <property type="entry name" value="Yap1_redox_dom_sf"/>
</dbReference>
<gene>
    <name evidence="6" type="ORF">GNLVRS02_ARAD1D01122g</name>
</gene>
<dbReference type="GO" id="GO:0000976">
    <property type="term" value="F:transcription cis-regulatory region binding"/>
    <property type="evidence" value="ECO:0007669"/>
    <property type="project" value="InterPro"/>
</dbReference>
<organism evidence="6">
    <name type="scientific">Blastobotrys adeninivorans</name>
    <name type="common">Yeast</name>
    <name type="synonym">Arxula adeninivorans</name>
    <dbReference type="NCBI Taxonomy" id="409370"/>
    <lineage>
        <taxon>Eukaryota</taxon>
        <taxon>Fungi</taxon>
        <taxon>Dikarya</taxon>
        <taxon>Ascomycota</taxon>
        <taxon>Saccharomycotina</taxon>
        <taxon>Dipodascomycetes</taxon>
        <taxon>Dipodascales</taxon>
        <taxon>Trichomonascaceae</taxon>
        <taxon>Blastobotrys</taxon>
    </lineage>
</organism>
<evidence type="ECO:0000313" key="6">
    <source>
        <dbReference type="EMBL" id="CDP36985.1"/>
    </source>
</evidence>
<dbReference type="Gene3D" id="1.10.238.100">
    <property type="entry name" value="YAP1 redox domain. Chain B"/>
    <property type="match status" value="1"/>
</dbReference>
<accession>A0A060T774</accession>
<dbReference type="GO" id="GO:0005737">
    <property type="term" value="C:cytoplasm"/>
    <property type="evidence" value="ECO:0007669"/>
    <property type="project" value="UniProtKB-SubCell"/>
</dbReference>
<reference evidence="6" key="2">
    <citation type="submission" date="2014-06" db="EMBL/GenBank/DDBJ databases">
        <title>The complete genome of Blastobotrys (Arxula) adeninivorans LS3 - a yeast of biotechnological interest.</title>
        <authorList>
            <person name="Kunze G."/>
            <person name="Gaillardin C."/>
            <person name="Czernicka M."/>
            <person name="Durrens P."/>
            <person name="Martin T."/>
            <person name="Boer E."/>
            <person name="Gabaldon T."/>
            <person name="Cruz J."/>
            <person name="Talla E."/>
            <person name="Marck C."/>
            <person name="Goffeau A."/>
            <person name="Barbe V."/>
            <person name="Baret P."/>
            <person name="Baronian K."/>
            <person name="Beier S."/>
            <person name="Bleykasten C."/>
            <person name="Bode R."/>
            <person name="Casaregola S."/>
            <person name="Despons L."/>
            <person name="Fairhead C."/>
            <person name="Giersberg M."/>
            <person name="Gierski P."/>
            <person name="Hahnel U."/>
            <person name="Hartmann A."/>
            <person name="Jankowska D."/>
            <person name="Jubin C."/>
            <person name="Jung P."/>
            <person name="Lafontaine I."/>
            <person name="Leh-Louis V."/>
            <person name="Lemaire M."/>
            <person name="Marcet-Houben M."/>
            <person name="Mascher M."/>
            <person name="Morel G."/>
            <person name="Richard G.-F."/>
            <person name="Riechen J."/>
            <person name="Sacerdot C."/>
            <person name="Sarkar A."/>
            <person name="Savel G."/>
            <person name="Schacherer J."/>
            <person name="Sherman D."/>
            <person name="Straub M.-L."/>
            <person name="Stein N."/>
            <person name="Thierry A."/>
            <person name="Trautwein-Schult A."/>
            <person name="Westhof E."/>
            <person name="Worch S."/>
            <person name="Dujon B."/>
            <person name="Souciet J.-L."/>
            <person name="Wincker P."/>
            <person name="Scholz U."/>
            <person name="Neuveglise N."/>
        </authorList>
    </citation>
    <scope>NUCLEOTIDE SEQUENCE</scope>
    <source>
        <strain evidence="6">LS3</strain>
    </source>
</reference>
<dbReference type="InterPro" id="IPR004827">
    <property type="entry name" value="bZIP"/>
</dbReference>